<feature type="non-terminal residue" evidence="2">
    <location>
        <position position="1"/>
    </location>
</feature>
<protein>
    <submittedName>
        <fullName evidence="2">Uncharacterized protein</fullName>
    </submittedName>
</protein>
<keyword evidence="3" id="KW-1185">Reference proteome</keyword>
<feature type="region of interest" description="Disordered" evidence="1">
    <location>
        <begin position="180"/>
        <end position="200"/>
    </location>
</feature>
<gene>
    <name evidence="2" type="ORF">PoB_005262100</name>
</gene>
<feature type="region of interest" description="Disordered" evidence="1">
    <location>
        <begin position="59"/>
        <end position="103"/>
    </location>
</feature>
<evidence type="ECO:0000313" key="2">
    <source>
        <dbReference type="EMBL" id="GFO26116.1"/>
    </source>
</evidence>
<sequence>NLPPSTYCPADAPYDVTLGCMCPNGQAFNGQTGQCQNLIQTLQTSQICPSGQFYDSTNNRCKAPDPQENPEGSNPENQGDEEERKGVEESGGEESESEPVICPRNSVREGPLCRCNRASDAYDIYRNACLYRQECPANVSVENDLLGCHCLDVNRQYDNLRNTCALSQQDDFRVSSHFQAESISQQKDHSRPQAHSQQNDFRVSSHFQAESISQQKDHSRPQGELASVCTTDTSFQSHRNRELVTDFAVQMWMG</sequence>
<comment type="caution">
    <text evidence="2">The sequence shown here is derived from an EMBL/GenBank/DDBJ whole genome shotgun (WGS) entry which is preliminary data.</text>
</comment>
<proteinExistence type="predicted"/>
<organism evidence="2 3">
    <name type="scientific">Plakobranchus ocellatus</name>
    <dbReference type="NCBI Taxonomy" id="259542"/>
    <lineage>
        <taxon>Eukaryota</taxon>
        <taxon>Metazoa</taxon>
        <taxon>Spiralia</taxon>
        <taxon>Lophotrochozoa</taxon>
        <taxon>Mollusca</taxon>
        <taxon>Gastropoda</taxon>
        <taxon>Heterobranchia</taxon>
        <taxon>Euthyneura</taxon>
        <taxon>Panpulmonata</taxon>
        <taxon>Sacoglossa</taxon>
        <taxon>Placobranchoidea</taxon>
        <taxon>Plakobranchidae</taxon>
        <taxon>Plakobranchus</taxon>
    </lineage>
</organism>
<dbReference type="Proteomes" id="UP000735302">
    <property type="component" value="Unassembled WGS sequence"/>
</dbReference>
<evidence type="ECO:0000313" key="3">
    <source>
        <dbReference type="Proteomes" id="UP000735302"/>
    </source>
</evidence>
<dbReference type="AlphaFoldDB" id="A0AAV4C402"/>
<accession>A0AAV4C402</accession>
<reference evidence="2 3" key="1">
    <citation type="journal article" date="2021" name="Elife">
        <title>Chloroplast acquisition without the gene transfer in kleptoplastic sea slugs, Plakobranchus ocellatus.</title>
        <authorList>
            <person name="Maeda T."/>
            <person name="Takahashi S."/>
            <person name="Yoshida T."/>
            <person name="Shimamura S."/>
            <person name="Takaki Y."/>
            <person name="Nagai Y."/>
            <person name="Toyoda A."/>
            <person name="Suzuki Y."/>
            <person name="Arimoto A."/>
            <person name="Ishii H."/>
            <person name="Satoh N."/>
            <person name="Nishiyama T."/>
            <person name="Hasebe M."/>
            <person name="Maruyama T."/>
            <person name="Minagawa J."/>
            <person name="Obokata J."/>
            <person name="Shigenobu S."/>
        </authorList>
    </citation>
    <scope>NUCLEOTIDE SEQUENCE [LARGE SCALE GENOMIC DNA]</scope>
</reference>
<dbReference type="EMBL" id="BLXT01005793">
    <property type="protein sequence ID" value="GFO26116.1"/>
    <property type="molecule type" value="Genomic_DNA"/>
</dbReference>
<name>A0AAV4C402_9GAST</name>
<evidence type="ECO:0000256" key="1">
    <source>
        <dbReference type="SAM" id="MobiDB-lite"/>
    </source>
</evidence>